<keyword evidence="3" id="KW-0731">Sigma factor</keyword>
<evidence type="ECO:0000256" key="1">
    <source>
        <dbReference type="ARBA" id="ARBA00010641"/>
    </source>
</evidence>
<dbReference type="InterPro" id="IPR036388">
    <property type="entry name" value="WH-like_DNA-bd_sf"/>
</dbReference>
<evidence type="ECO:0000256" key="5">
    <source>
        <dbReference type="ARBA" id="ARBA00023163"/>
    </source>
</evidence>
<gene>
    <name evidence="8" type="primary">hrpL</name>
    <name evidence="8" type="ordered locus">Hsero_0780</name>
</gene>
<dbReference type="AlphaFoldDB" id="D8IZH9"/>
<feature type="domain" description="RNA polymerase sigma factor 70 region 4 type 2" evidence="7">
    <location>
        <begin position="171"/>
        <end position="222"/>
    </location>
</feature>
<dbReference type="Pfam" id="PF04542">
    <property type="entry name" value="Sigma70_r2"/>
    <property type="match status" value="1"/>
</dbReference>
<feature type="domain" description="RNA polymerase sigma-70 region 2" evidence="6">
    <location>
        <begin position="72"/>
        <end position="138"/>
    </location>
</feature>
<evidence type="ECO:0000259" key="6">
    <source>
        <dbReference type="Pfam" id="PF04542"/>
    </source>
</evidence>
<proteinExistence type="inferred from homology"/>
<keyword evidence="2" id="KW-0805">Transcription regulation</keyword>
<dbReference type="CDD" id="cd06171">
    <property type="entry name" value="Sigma70_r4"/>
    <property type="match status" value="1"/>
</dbReference>
<organism evidence="8 9">
    <name type="scientific">Herbaspirillum seropedicae (strain SmR1)</name>
    <dbReference type="NCBI Taxonomy" id="757424"/>
    <lineage>
        <taxon>Bacteria</taxon>
        <taxon>Pseudomonadati</taxon>
        <taxon>Pseudomonadota</taxon>
        <taxon>Betaproteobacteria</taxon>
        <taxon>Burkholderiales</taxon>
        <taxon>Oxalobacteraceae</taxon>
        <taxon>Herbaspirillum</taxon>
    </lineage>
</organism>
<keyword evidence="5" id="KW-0804">Transcription</keyword>
<evidence type="ECO:0000256" key="3">
    <source>
        <dbReference type="ARBA" id="ARBA00023082"/>
    </source>
</evidence>
<name>D8IZH9_HERSS</name>
<protein>
    <submittedName>
        <fullName evidence="8">RNA polymerase sigma-24 factor protein</fullName>
    </submittedName>
</protein>
<comment type="similarity">
    <text evidence="1">Belongs to the sigma-70 factor family. ECF subfamily.</text>
</comment>
<keyword evidence="4" id="KW-0238">DNA-binding</keyword>
<evidence type="ECO:0000256" key="4">
    <source>
        <dbReference type="ARBA" id="ARBA00023125"/>
    </source>
</evidence>
<dbReference type="GO" id="GO:0016987">
    <property type="term" value="F:sigma factor activity"/>
    <property type="evidence" value="ECO:0007669"/>
    <property type="project" value="UniProtKB-KW"/>
</dbReference>
<dbReference type="GeneID" id="29394301"/>
<evidence type="ECO:0000256" key="2">
    <source>
        <dbReference type="ARBA" id="ARBA00023015"/>
    </source>
</evidence>
<dbReference type="InterPro" id="IPR013249">
    <property type="entry name" value="RNA_pol_sigma70_r4_t2"/>
</dbReference>
<accession>D8IZH9</accession>
<evidence type="ECO:0000259" key="7">
    <source>
        <dbReference type="Pfam" id="PF08281"/>
    </source>
</evidence>
<evidence type="ECO:0000313" key="8">
    <source>
        <dbReference type="EMBL" id="ADJ62299.1"/>
    </source>
</evidence>
<dbReference type="eggNOG" id="COG1595">
    <property type="taxonomic scope" value="Bacteria"/>
</dbReference>
<dbReference type="InterPro" id="IPR014284">
    <property type="entry name" value="RNA_pol_sigma-70_dom"/>
</dbReference>
<dbReference type="NCBIfam" id="TIGR02937">
    <property type="entry name" value="sigma70-ECF"/>
    <property type="match status" value="1"/>
</dbReference>
<dbReference type="HOGENOM" id="CLU_1136831_0_0_4"/>
<dbReference type="RefSeq" id="WP_013232816.1">
    <property type="nucleotide sequence ID" value="NC_014323.1"/>
</dbReference>
<dbReference type="InterPro" id="IPR007627">
    <property type="entry name" value="RNA_pol_sigma70_r2"/>
</dbReference>
<dbReference type="SUPFAM" id="SSF88946">
    <property type="entry name" value="Sigma2 domain of RNA polymerase sigma factors"/>
    <property type="match status" value="1"/>
</dbReference>
<dbReference type="GO" id="GO:0006352">
    <property type="term" value="P:DNA-templated transcription initiation"/>
    <property type="evidence" value="ECO:0007669"/>
    <property type="project" value="InterPro"/>
</dbReference>
<dbReference type="Gene3D" id="1.10.10.10">
    <property type="entry name" value="Winged helix-like DNA-binding domain superfamily/Winged helix DNA-binding domain"/>
    <property type="match status" value="1"/>
</dbReference>
<dbReference type="Proteomes" id="UP000000329">
    <property type="component" value="Chromosome"/>
</dbReference>
<dbReference type="PANTHER" id="PTHR43133">
    <property type="entry name" value="RNA POLYMERASE ECF-TYPE SIGMA FACTO"/>
    <property type="match status" value="1"/>
</dbReference>
<reference evidence="8 9" key="1">
    <citation type="submission" date="2010-04" db="EMBL/GenBank/DDBJ databases">
        <title>The genome of Herbaspirillum seropedicae SmR1, an endophytic, nitrogen-fixing, plant-growth promoting beta-Proteobacteria.</title>
        <authorList>
            <person name="Pedrosa F.O."/>
            <person name="Monteiro R.A."/>
            <person name="Wassem R."/>
            <person name="Cruz L.M."/>
            <person name="Ayub R.A."/>
            <person name="Colauto N.B."/>
            <person name="Fernandez M.A."/>
            <person name="Fungaro M.H.P."/>
            <person name="Grisard E.C."/>
            <person name="Hungria M."/>
            <person name="Madeira H.M.F."/>
            <person name="Nodari R.O."/>
            <person name="Osaku C.A."/>
            <person name="Petzl-Erler M.L."/>
            <person name="Terenzi H."/>
            <person name="Vieira L.G.E."/>
            <person name="Almeida M.I.M."/>
            <person name="Alves L.R."/>
            <person name="Arantes O.M.N."/>
            <person name="Balsanelli E."/>
            <person name="Barcellos F.G."/>
            <person name="Baura V.A."/>
            <person name="Binde D.R."/>
            <person name="Campo R.J."/>
            <person name="Chubatsu L.S."/>
            <person name="Chueire L.M.O."/>
            <person name="Ciferri R.R."/>
            <person name="Correa L.C."/>
            <person name="da Conceicao Silva J.L."/>
            <person name="Dabul A.N.G."/>
            <person name="Dambros B.P."/>
            <person name="Faoro H."/>
            <person name="Favetti A."/>
            <person name="Friedermann G."/>
            <person name="Furlaneto M.C."/>
            <person name="Gasques L.S."/>
            <person name="Gimenes C.C.T."/>
            <person name="Gioppo N.M.R."/>
            <person name="Glienke-Blanco C."/>
            <person name="Godoy L.P."/>
            <person name="Guerra M.P."/>
            <person name="Karp S."/>
            <person name="Kava-Cordeiro V."/>
            <person name="Margarido V.P."/>
            <person name="Mathioni S.M."/>
            <person name="Menck-Soares M.A."/>
            <person name="Murace N.K."/>
            <person name="Nicolas M.F."/>
            <person name="Oliveira C.E.C."/>
            <person name="Pagnan N.A.B."/>
            <person name="Pamphile J.A."/>
            <person name="Patussi E.V."/>
            <person name="Pereira L.F.P."/>
            <person name="Pereira-Ferrari L."/>
            <person name="Pinto F.G.S."/>
            <person name="Precoma C."/>
            <person name="Prioli A.J."/>
            <person name="Prioli S.M.A.P."/>
            <person name="Raittz R.T."/>
            <person name="Ramos H.J.O."/>
            <person name="Ribeiro E.M.S.F."/>
            <person name="Rigo L.U."/>
            <person name="Rocha C.L.M.S.C."/>
            <person name="Rocha S.N."/>
            <person name="Santos K."/>
            <person name="Satori D."/>
            <person name="Silva A.G."/>
            <person name="Simao R.C.G."/>
            <person name="Soares M.A.M."/>
            <person name="Souza E.M."/>
            <person name="Steffens M.B.R."/>
            <person name="Steindel M."/>
            <person name="Tadra-Sfeir M.Z."/>
            <person name="Takahashi E.K."/>
            <person name="Torres R.A."/>
            <person name="Valle J.S."/>
            <person name="Vernal J.I."/>
            <person name="Vilas-Boas L.A."/>
            <person name="Watanabe M.A.E."/>
            <person name="Weiss V.A."/>
            <person name="Yates M.A."/>
            <person name="Souza E.M."/>
        </authorList>
    </citation>
    <scope>NUCLEOTIDE SEQUENCE [LARGE SCALE GENOMIC DNA]</scope>
    <source>
        <strain evidence="8 9">SmR1</strain>
    </source>
</reference>
<dbReference type="SUPFAM" id="SSF88659">
    <property type="entry name" value="Sigma3 and sigma4 domains of RNA polymerase sigma factors"/>
    <property type="match status" value="1"/>
</dbReference>
<dbReference type="InterPro" id="IPR013324">
    <property type="entry name" value="RNA_pol_sigma_r3/r4-like"/>
</dbReference>
<dbReference type="EMBL" id="CP002039">
    <property type="protein sequence ID" value="ADJ62299.1"/>
    <property type="molecule type" value="Genomic_DNA"/>
</dbReference>
<dbReference type="InterPro" id="IPR039425">
    <property type="entry name" value="RNA_pol_sigma-70-like"/>
</dbReference>
<dbReference type="STRING" id="757424.Hsero_0780"/>
<dbReference type="PANTHER" id="PTHR43133:SF8">
    <property type="entry name" value="RNA POLYMERASE SIGMA FACTOR HI_1459-RELATED"/>
    <property type="match status" value="1"/>
</dbReference>
<dbReference type="Pfam" id="PF08281">
    <property type="entry name" value="Sigma70_r4_2"/>
    <property type="match status" value="1"/>
</dbReference>
<sequence>MHTAFHMQASESDAHHAFELEAAASEDEGEEALTIANPTALLPIAAAVEAGPAVPAQAATEPAGAPIDIVALYTKHRTHLLRFVLRYVGNHEDAEDVVQNTFIEAVKCAHRFSGLSKPSTWLFGIGLNLARNQVRRNSADRYEMVEENFMEQLVDASADPAMVYELRQIAQKVDDMLSELPPHIRHTFEAVLDGDATYEEAAQHLNIPIGTVRSRVSRVRAAVRQEYGDDKAAARRGSGRRKEG</sequence>
<dbReference type="KEGG" id="hse:Hsero_0780"/>
<dbReference type="Gene3D" id="1.10.1740.10">
    <property type="match status" value="1"/>
</dbReference>
<keyword evidence="9" id="KW-1185">Reference proteome</keyword>
<dbReference type="InterPro" id="IPR013325">
    <property type="entry name" value="RNA_pol_sigma_r2"/>
</dbReference>
<evidence type="ECO:0000313" key="9">
    <source>
        <dbReference type="Proteomes" id="UP000000329"/>
    </source>
</evidence>
<dbReference type="GO" id="GO:0003677">
    <property type="term" value="F:DNA binding"/>
    <property type="evidence" value="ECO:0007669"/>
    <property type="project" value="UniProtKB-KW"/>
</dbReference>